<dbReference type="InterPro" id="IPR051310">
    <property type="entry name" value="MCP_chemotaxis"/>
</dbReference>
<dbReference type="FunFam" id="1.10.287.950:FF:000001">
    <property type="entry name" value="Methyl-accepting chemotaxis sensory transducer"/>
    <property type="match status" value="1"/>
</dbReference>
<dbReference type="PANTHER" id="PTHR43531">
    <property type="entry name" value="PROTEIN ICFG"/>
    <property type="match status" value="1"/>
</dbReference>
<organism evidence="14 15">
    <name type="scientific">Roseateles puraquae</name>
    <dbReference type="NCBI Taxonomy" id="431059"/>
    <lineage>
        <taxon>Bacteria</taxon>
        <taxon>Pseudomonadati</taxon>
        <taxon>Pseudomonadota</taxon>
        <taxon>Betaproteobacteria</taxon>
        <taxon>Burkholderiales</taxon>
        <taxon>Sphaerotilaceae</taxon>
        <taxon>Roseateles</taxon>
    </lineage>
</organism>
<dbReference type="PROSITE" id="PS50111">
    <property type="entry name" value="CHEMOTAXIS_TRANSDUC_2"/>
    <property type="match status" value="1"/>
</dbReference>
<evidence type="ECO:0000313" key="15">
    <source>
        <dbReference type="Proteomes" id="UP000197446"/>
    </source>
</evidence>
<dbReference type="AlphaFoldDB" id="A0A254N1T4"/>
<comment type="caution">
    <text evidence="14">The sequence shown here is derived from an EMBL/GenBank/DDBJ whole genome shotgun (WGS) entry which is preliminary data.</text>
</comment>
<keyword evidence="6 11" id="KW-1133">Transmembrane helix</keyword>
<reference evidence="14 15" key="1">
    <citation type="journal article" date="2007" name="Int. J. Syst. Evol. Microbiol.">
        <title>Description of Pelomonas aquatica sp. nov. and Pelomonas puraquae sp. nov., isolated from industrial and haemodialysis water.</title>
        <authorList>
            <person name="Gomila M."/>
            <person name="Bowien B."/>
            <person name="Falsen E."/>
            <person name="Moore E.R."/>
            <person name="Lalucat J."/>
        </authorList>
    </citation>
    <scope>NUCLEOTIDE SEQUENCE [LARGE SCALE GENOMIC DNA]</scope>
    <source>
        <strain evidence="14 15">CCUG 52769</strain>
    </source>
</reference>
<keyword evidence="5 11" id="KW-0812">Transmembrane</keyword>
<evidence type="ECO:0000256" key="9">
    <source>
        <dbReference type="ARBA" id="ARBA00029447"/>
    </source>
</evidence>
<evidence type="ECO:0000256" key="5">
    <source>
        <dbReference type="ARBA" id="ARBA00022692"/>
    </source>
</evidence>
<proteinExistence type="inferred from homology"/>
<dbReference type="InterPro" id="IPR003122">
    <property type="entry name" value="Tar_rcpt_lig-bd"/>
</dbReference>
<dbReference type="Pfam" id="PF00672">
    <property type="entry name" value="HAMP"/>
    <property type="match status" value="1"/>
</dbReference>
<evidence type="ECO:0000256" key="1">
    <source>
        <dbReference type="ARBA" id="ARBA00004651"/>
    </source>
</evidence>
<evidence type="ECO:0000259" key="13">
    <source>
        <dbReference type="PROSITE" id="PS50885"/>
    </source>
</evidence>
<comment type="subcellular location">
    <subcellularLocation>
        <location evidence="1">Cell membrane</location>
        <topology evidence="1">Multi-pass membrane protein</topology>
    </subcellularLocation>
</comment>
<feature type="domain" description="Methyl-accepting transducer" evidence="12">
    <location>
        <begin position="271"/>
        <end position="500"/>
    </location>
</feature>
<dbReference type="Pfam" id="PF00015">
    <property type="entry name" value="MCPsignal"/>
    <property type="match status" value="1"/>
</dbReference>
<dbReference type="InterPro" id="IPR004089">
    <property type="entry name" value="MCPsignal_dom"/>
</dbReference>
<dbReference type="CDD" id="cd11386">
    <property type="entry name" value="MCP_signal"/>
    <property type="match status" value="1"/>
</dbReference>
<evidence type="ECO:0000256" key="4">
    <source>
        <dbReference type="ARBA" id="ARBA00022500"/>
    </source>
</evidence>
<dbReference type="CDD" id="cd06225">
    <property type="entry name" value="HAMP"/>
    <property type="match status" value="1"/>
</dbReference>
<evidence type="ECO:0000313" key="14">
    <source>
        <dbReference type="EMBL" id="OWR01754.1"/>
    </source>
</evidence>
<dbReference type="EMBL" id="NISI01000013">
    <property type="protein sequence ID" value="OWR01754.1"/>
    <property type="molecule type" value="Genomic_DNA"/>
</dbReference>
<dbReference type="Gene3D" id="1.10.287.950">
    <property type="entry name" value="Methyl-accepting chemotaxis protein"/>
    <property type="match status" value="1"/>
</dbReference>
<dbReference type="RefSeq" id="WP_088485709.1">
    <property type="nucleotide sequence ID" value="NZ_JBCNLH010000003.1"/>
</dbReference>
<dbReference type="SMART" id="SM00283">
    <property type="entry name" value="MA"/>
    <property type="match status" value="1"/>
</dbReference>
<comment type="similarity">
    <text evidence="9">Belongs to the methyl-accepting chemotaxis (MCP) protein family.</text>
</comment>
<evidence type="ECO:0000259" key="12">
    <source>
        <dbReference type="PROSITE" id="PS50111"/>
    </source>
</evidence>
<dbReference type="GO" id="GO:0005886">
    <property type="term" value="C:plasma membrane"/>
    <property type="evidence" value="ECO:0007669"/>
    <property type="project" value="UniProtKB-SubCell"/>
</dbReference>
<dbReference type="Proteomes" id="UP000197446">
    <property type="component" value="Unassembled WGS sequence"/>
</dbReference>
<keyword evidence="7 11" id="KW-0472">Membrane</keyword>
<dbReference type="SMART" id="SM00304">
    <property type="entry name" value="HAMP"/>
    <property type="match status" value="1"/>
</dbReference>
<evidence type="ECO:0000256" key="3">
    <source>
        <dbReference type="ARBA" id="ARBA00022481"/>
    </source>
</evidence>
<keyword evidence="15" id="KW-1185">Reference proteome</keyword>
<dbReference type="SUPFAM" id="SSF58104">
    <property type="entry name" value="Methyl-accepting chemotaxis protein (MCP) signaling domain"/>
    <property type="match status" value="1"/>
</dbReference>
<keyword evidence="2" id="KW-1003">Cell membrane</keyword>
<gene>
    <name evidence="14" type="ORF">CDO81_23610</name>
</gene>
<sequence length="515" mass="53739">MLRRLSIRTRLRLAFGVILLMTALLVGIGGFGLHVSDKALRGITQKLIPASNISMAARTHLLQSKTATSTLVAAIFNKEGLARARKDWDAAQAGLDKAMDDFGAMATEPQSKDNLAKFRGLVNDYRKAVKPVADKLVADSFPDSQSAQEEMKAADTSYDPALAMLAGIEADLKKRGDDLFAQVTGLVSGLFAGLIVTFGVCVVVGGLLAFKISRSIIEPLLRAKGFAENMASGDLSRTLEVQGSDESAEMMQALSTMQRSLAGIVGQVRESAESIQVASAEVATGNMDLSQRTEQTASSLQHAASSMTELTGTVTQSADAAMTAKQLAGAAAETAGRGGEVVSRVVSTMGEINNASRKIADIIGTIDGIAFQTNILALNAAVEAARAGEQGRGFAVVAGEVRSLAQRSAEAAREIKALIGASVERVEAGTHLVNDAGATMTDIVGSVQRVTDIIGEISAAAMEQSQGIAQVNGTVSELDQMTQQNAALVEESAAAAQSLKEQAVRLAGIVSSFRL</sequence>
<feature type="transmembrane region" description="Helical" evidence="11">
    <location>
        <begin position="186"/>
        <end position="210"/>
    </location>
</feature>
<evidence type="ECO:0000256" key="6">
    <source>
        <dbReference type="ARBA" id="ARBA00022989"/>
    </source>
</evidence>
<dbReference type="Pfam" id="PF02203">
    <property type="entry name" value="TarH"/>
    <property type="match status" value="1"/>
</dbReference>
<evidence type="ECO:0008006" key="16">
    <source>
        <dbReference type="Google" id="ProtNLM"/>
    </source>
</evidence>
<dbReference type="GO" id="GO:0006935">
    <property type="term" value="P:chemotaxis"/>
    <property type="evidence" value="ECO:0007669"/>
    <property type="project" value="UniProtKB-KW"/>
</dbReference>
<evidence type="ECO:0000256" key="10">
    <source>
        <dbReference type="PROSITE-ProRule" id="PRU00284"/>
    </source>
</evidence>
<evidence type="ECO:0000256" key="11">
    <source>
        <dbReference type="SAM" id="Phobius"/>
    </source>
</evidence>
<name>A0A254N1T4_9BURK</name>
<keyword evidence="4" id="KW-0145">Chemotaxis</keyword>
<protein>
    <recommendedName>
        <fullName evidence="16">Methyl-accepting chemotaxis protein</fullName>
    </recommendedName>
</protein>
<dbReference type="GO" id="GO:0007165">
    <property type="term" value="P:signal transduction"/>
    <property type="evidence" value="ECO:0007669"/>
    <property type="project" value="UniProtKB-KW"/>
</dbReference>
<feature type="transmembrane region" description="Helical" evidence="11">
    <location>
        <begin position="12"/>
        <end position="33"/>
    </location>
</feature>
<accession>A0A254N1T4</accession>
<dbReference type="OrthoDB" id="9151832at2"/>
<dbReference type="PANTHER" id="PTHR43531:SF14">
    <property type="entry name" value="METHYL-ACCEPTING CHEMOTAXIS PROTEIN I-RELATED"/>
    <property type="match status" value="1"/>
</dbReference>
<keyword evidence="8 10" id="KW-0807">Transducer</keyword>
<evidence type="ECO:0000256" key="8">
    <source>
        <dbReference type="ARBA" id="ARBA00023224"/>
    </source>
</evidence>
<feature type="domain" description="HAMP" evidence="13">
    <location>
        <begin position="214"/>
        <end position="266"/>
    </location>
</feature>
<dbReference type="InterPro" id="IPR003660">
    <property type="entry name" value="HAMP_dom"/>
</dbReference>
<keyword evidence="3" id="KW-0488">Methylation</keyword>
<dbReference type="GO" id="GO:0004888">
    <property type="term" value="F:transmembrane signaling receptor activity"/>
    <property type="evidence" value="ECO:0007669"/>
    <property type="project" value="TreeGrafter"/>
</dbReference>
<dbReference type="PROSITE" id="PS50885">
    <property type="entry name" value="HAMP"/>
    <property type="match status" value="1"/>
</dbReference>
<evidence type="ECO:0000256" key="2">
    <source>
        <dbReference type="ARBA" id="ARBA00022475"/>
    </source>
</evidence>
<evidence type="ECO:0000256" key="7">
    <source>
        <dbReference type="ARBA" id="ARBA00023136"/>
    </source>
</evidence>